<evidence type="ECO:0000256" key="10">
    <source>
        <dbReference type="ARBA" id="ARBA00023211"/>
    </source>
</evidence>
<dbReference type="Gene3D" id="2.60.120.10">
    <property type="entry name" value="Jelly Rolls"/>
    <property type="match status" value="1"/>
</dbReference>
<evidence type="ECO:0000256" key="9">
    <source>
        <dbReference type="ARBA" id="ARBA00023180"/>
    </source>
</evidence>
<dbReference type="InterPro" id="IPR011051">
    <property type="entry name" value="RmlC_Cupin_sf"/>
</dbReference>
<protein>
    <recommendedName>
        <fullName evidence="14">Germin-like protein</fullName>
    </recommendedName>
</protein>
<evidence type="ECO:0000313" key="17">
    <source>
        <dbReference type="Proteomes" id="UP001497516"/>
    </source>
</evidence>
<keyword evidence="4 14" id="KW-0964">Secreted</keyword>
<dbReference type="GO" id="GO:0048046">
    <property type="term" value="C:apoplast"/>
    <property type="evidence" value="ECO:0007669"/>
    <property type="project" value="UniProtKB-SubCell"/>
</dbReference>
<dbReference type="CDD" id="cd02241">
    <property type="entry name" value="cupin_OxOx"/>
    <property type="match status" value="1"/>
</dbReference>
<feature type="binding site" evidence="12">
    <location>
        <position position="117"/>
    </location>
    <ligand>
        <name>Mn(2+)</name>
        <dbReference type="ChEBI" id="CHEBI:29035"/>
    </ligand>
</feature>
<dbReference type="Pfam" id="PF00190">
    <property type="entry name" value="Cupin_1"/>
    <property type="match status" value="1"/>
</dbReference>
<dbReference type="InterPro" id="IPR006045">
    <property type="entry name" value="Cupin_1"/>
</dbReference>
<reference evidence="16 17" key="1">
    <citation type="submission" date="2024-04" db="EMBL/GenBank/DDBJ databases">
        <authorList>
            <person name="Fracassetti M."/>
        </authorList>
    </citation>
    <scope>NUCLEOTIDE SEQUENCE [LARGE SCALE GENOMIC DNA]</scope>
</reference>
<evidence type="ECO:0000256" key="13">
    <source>
        <dbReference type="PIRSR" id="PIRSR601929-3"/>
    </source>
</evidence>
<dbReference type="PANTHER" id="PTHR31238">
    <property type="entry name" value="GERMIN-LIKE PROTEIN SUBFAMILY 3 MEMBER 3"/>
    <property type="match status" value="1"/>
</dbReference>
<keyword evidence="8" id="KW-0675">Receptor</keyword>
<dbReference type="SMART" id="SM00835">
    <property type="entry name" value="Cupin_1"/>
    <property type="match status" value="1"/>
</dbReference>
<dbReference type="SUPFAM" id="SSF51182">
    <property type="entry name" value="RmlC-like cupins"/>
    <property type="match status" value="1"/>
</dbReference>
<gene>
    <name evidence="16" type="ORF">LTRI10_LOCUS18199</name>
</gene>
<dbReference type="GO" id="GO:0030145">
    <property type="term" value="F:manganese ion binding"/>
    <property type="evidence" value="ECO:0007669"/>
    <property type="project" value="UniProtKB-UniRule"/>
</dbReference>
<feature type="binding site" evidence="12">
    <location>
        <position position="112"/>
    </location>
    <ligand>
        <name>Mn(2+)</name>
        <dbReference type="ChEBI" id="CHEBI:29035"/>
    </ligand>
</feature>
<comment type="subcellular location">
    <subcellularLocation>
        <location evidence="1 14">Secreted</location>
        <location evidence="1 14">Extracellular space</location>
        <location evidence="1 14">Apoplast</location>
    </subcellularLocation>
</comment>
<evidence type="ECO:0000256" key="1">
    <source>
        <dbReference type="ARBA" id="ARBA00004271"/>
    </source>
</evidence>
<evidence type="ECO:0000313" key="16">
    <source>
        <dbReference type="EMBL" id="CAL1376471.1"/>
    </source>
</evidence>
<keyword evidence="3 14" id="KW-0052">Apoplast</keyword>
<evidence type="ECO:0000256" key="8">
    <source>
        <dbReference type="ARBA" id="ARBA00023170"/>
    </source>
</evidence>
<evidence type="ECO:0000256" key="7">
    <source>
        <dbReference type="ARBA" id="ARBA00023157"/>
    </source>
</evidence>
<dbReference type="PRINTS" id="PR00325">
    <property type="entry name" value="GERMIN"/>
</dbReference>
<feature type="binding site" evidence="12">
    <location>
        <position position="110"/>
    </location>
    <ligand>
        <name>Mn(2+)</name>
        <dbReference type="ChEBI" id="CHEBI:29035"/>
    </ligand>
</feature>
<evidence type="ECO:0000256" key="12">
    <source>
        <dbReference type="PIRSR" id="PIRSR601929-2"/>
    </source>
</evidence>
<feature type="binding site" evidence="12">
    <location>
        <position position="158"/>
    </location>
    <ligand>
        <name>Mn(2+)</name>
        <dbReference type="ChEBI" id="CHEBI:29035"/>
    </ligand>
</feature>
<evidence type="ECO:0000256" key="14">
    <source>
        <dbReference type="RuleBase" id="RU366015"/>
    </source>
</evidence>
<feature type="chain" id="PRO_5043108180" description="Germin-like protein" evidence="14">
    <location>
        <begin position="29"/>
        <end position="220"/>
    </location>
</feature>
<dbReference type="InterPro" id="IPR001929">
    <property type="entry name" value="Germin"/>
</dbReference>
<keyword evidence="7 13" id="KW-1015">Disulfide bond</keyword>
<comment type="similarity">
    <text evidence="2 14">Belongs to the germin family.</text>
</comment>
<organism evidence="16 17">
    <name type="scientific">Linum trigynum</name>
    <dbReference type="NCBI Taxonomy" id="586398"/>
    <lineage>
        <taxon>Eukaryota</taxon>
        <taxon>Viridiplantae</taxon>
        <taxon>Streptophyta</taxon>
        <taxon>Embryophyta</taxon>
        <taxon>Tracheophyta</taxon>
        <taxon>Spermatophyta</taxon>
        <taxon>Magnoliopsida</taxon>
        <taxon>eudicotyledons</taxon>
        <taxon>Gunneridae</taxon>
        <taxon>Pentapetalae</taxon>
        <taxon>rosids</taxon>
        <taxon>fabids</taxon>
        <taxon>Malpighiales</taxon>
        <taxon>Linaceae</taxon>
        <taxon>Linum</taxon>
    </lineage>
</organism>
<feature type="disulfide bond" evidence="13">
    <location>
        <begin position="32"/>
        <end position="48"/>
    </location>
</feature>
<evidence type="ECO:0000256" key="11">
    <source>
        <dbReference type="PIRSR" id="PIRSR601929-1"/>
    </source>
</evidence>
<feature type="binding site" evidence="11">
    <location>
        <position position="117"/>
    </location>
    <ligand>
        <name>oxalate</name>
        <dbReference type="ChEBI" id="CHEBI:30623"/>
    </ligand>
</feature>
<keyword evidence="6 14" id="KW-0732">Signal</keyword>
<evidence type="ECO:0000256" key="6">
    <source>
        <dbReference type="ARBA" id="ARBA00022729"/>
    </source>
</evidence>
<feature type="domain" description="Cupin type-1" evidence="15">
    <location>
        <begin position="62"/>
        <end position="210"/>
    </location>
</feature>
<name>A0AAV2DS57_9ROSI</name>
<evidence type="ECO:0000256" key="5">
    <source>
        <dbReference type="ARBA" id="ARBA00022723"/>
    </source>
</evidence>
<evidence type="ECO:0000256" key="4">
    <source>
        <dbReference type="ARBA" id="ARBA00022525"/>
    </source>
</evidence>
<dbReference type="FunFam" id="2.60.120.10:FF:000047">
    <property type="entry name" value="Auxin-binding protein ABP19a"/>
    <property type="match status" value="1"/>
</dbReference>
<evidence type="ECO:0000259" key="15">
    <source>
        <dbReference type="SMART" id="SM00835"/>
    </source>
</evidence>
<evidence type="ECO:0000256" key="2">
    <source>
        <dbReference type="ARBA" id="ARBA00007456"/>
    </source>
</evidence>
<feature type="binding site" evidence="11">
    <location>
        <position position="112"/>
    </location>
    <ligand>
        <name>oxalate</name>
        <dbReference type="ChEBI" id="CHEBI:30623"/>
    </ligand>
</feature>
<dbReference type="InterPro" id="IPR014710">
    <property type="entry name" value="RmlC-like_jellyroll"/>
</dbReference>
<dbReference type="AlphaFoldDB" id="A0AAV2DS57"/>
<keyword evidence="9" id="KW-0325">Glycoprotein</keyword>
<proteinExistence type="inferred from homology"/>
<dbReference type="Proteomes" id="UP001497516">
    <property type="component" value="Chromosome 3"/>
</dbReference>
<sequence>MTSHSNKLFITPIVLVTLISISYHISNAADFCVADFDIGFQTPSGYPCKNLSLVSASDFKYSGLVTGGSTANMNKVSIIRAFVQQFPGLNGLGMGAGRLDIVPGGAISAHTHWYASEMIYVVEGTVTAGFVSGVATNTVYLNKLSKGEIMIFPQGLVHFQVNTGTDTAVVLATYGSEDPGTQIISPALFGNNLPSFLVEKATNIDEAEVKKLKALLGGSG</sequence>
<accession>A0AAV2DS57</accession>
<keyword evidence="10 11" id="KW-0464">Manganese</keyword>
<evidence type="ECO:0000256" key="3">
    <source>
        <dbReference type="ARBA" id="ARBA00022523"/>
    </source>
</evidence>
<feature type="signal peptide" evidence="14">
    <location>
        <begin position="1"/>
        <end position="28"/>
    </location>
</feature>
<dbReference type="EMBL" id="OZ034816">
    <property type="protein sequence ID" value="CAL1376471.1"/>
    <property type="molecule type" value="Genomic_DNA"/>
</dbReference>
<keyword evidence="5 11" id="KW-0479">Metal-binding</keyword>
<keyword evidence="17" id="KW-1185">Reference proteome</keyword>